<comment type="caution">
    <text evidence="4">The sequence shown here is derived from an EMBL/GenBank/DDBJ whole genome shotgun (WGS) entry which is preliminary data.</text>
</comment>
<evidence type="ECO:0000313" key="4">
    <source>
        <dbReference type="EMBL" id="RCG31206.1"/>
    </source>
</evidence>
<evidence type="ECO:0000256" key="2">
    <source>
        <dbReference type="ARBA" id="ARBA00023002"/>
    </source>
</evidence>
<organism evidence="4 5">
    <name type="scientific">Sphaerisporangium album</name>
    <dbReference type="NCBI Taxonomy" id="509200"/>
    <lineage>
        <taxon>Bacteria</taxon>
        <taxon>Bacillati</taxon>
        <taxon>Actinomycetota</taxon>
        <taxon>Actinomycetes</taxon>
        <taxon>Streptosporangiales</taxon>
        <taxon>Streptosporangiaceae</taxon>
        <taxon>Sphaerisporangium</taxon>
    </lineage>
</organism>
<dbReference type="EMBL" id="QOIL01000005">
    <property type="protein sequence ID" value="RCG31206.1"/>
    <property type="molecule type" value="Genomic_DNA"/>
</dbReference>
<dbReference type="Gene3D" id="3.40.50.720">
    <property type="entry name" value="NAD(P)-binding Rossmann-like Domain"/>
    <property type="match status" value="1"/>
</dbReference>
<dbReference type="InterPro" id="IPR046826">
    <property type="entry name" value="PDH_N"/>
</dbReference>
<proteinExistence type="inferred from homology"/>
<feature type="domain" description="Prephenate/arogenate dehydrogenase" evidence="3">
    <location>
        <begin position="40"/>
        <end position="324"/>
    </location>
</feature>
<dbReference type="GO" id="GO:0004665">
    <property type="term" value="F:prephenate dehydrogenase (NADP+) activity"/>
    <property type="evidence" value="ECO:0007669"/>
    <property type="project" value="InterPro"/>
</dbReference>
<dbReference type="Gene3D" id="1.10.3660.10">
    <property type="entry name" value="6-phosphogluconate dehydrogenase C-terminal like domain"/>
    <property type="match status" value="1"/>
</dbReference>
<dbReference type="InterPro" id="IPR036291">
    <property type="entry name" value="NAD(P)-bd_dom_sf"/>
</dbReference>
<dbReference type="Pfam" id="PF02153">
    <property type="entry name" value="PDH_N"/>
    <property type="match status" value="1"/>
</dbReference>
<dbReference type="Proteomes" id="UP000253094">
    <property type="component" value="Unassembled WGS sequence"/>
</dbReference>
<evidence type="ECO:0000256" key="1">
    <source>
        <dbReference type="ARBA" id="ARBA00007964"/>
    </source>
</evidence>
<dbReference type="InterPro" id="IPR050812">
    <property type="entry name" value="Preph/Arog_dehydrog"/>
</dbReference>
<dbReference type="PROSITE" id="PS51176">
    <property type="entry name" value="PDH_ADH"/>
    <property type="match status" value="1"/>
</dbReference>
<dbReference type="PANTHER" id="PTHR21363">
    <property type="entry name" value="PREPHENATE DEHYDROGENASE"/>
    <property type="match status" value="1"/>
</dbReference>
<comment type="similarity">
    <text evidence="1">Belongs to the prephenate/arogenate dehydrogenase family.</text>
</comment>
<accession>A0A367FLC9</accession>
<dbReference type="GO" id="GO:0008977">
    <property type="term" value="F:prephenate dehydrogenase (NAD+) activity"/>
    <property type="evidence" value="ECO:0007669"/>
    <property type="project" value="InterPro"/>
</dbReference>
<dbReference type="InterPro" id="IPR008927">
    <property type="entry name" value="6-PGluconate_DH-like_C_sf"/>
</dbReference>
<name>A0A367FLC9_9ACTN</name>
<dbReference type="InterPro" id="IPR046825">
    <property type="entry name" value="PDH_C"/>
</dbReference>
<dbReference type="NCBIfam" id="NF005112">
    <property type="entry name" value="PRK06545.2-4"/>
    <property type="match status" value="1"/>
</dbReference>
<dbReference type="SUPFAM" id="SSF48179">
    <property type="entry name" value="6-phosphogluconate dehydrogenase C-terminal domain-like"/>
    <property type="match status" value="1"/>
</dbReference>
<evidence type="ECO:0000313" key="5">
    <source>
        <dbReference type="Proteomes" id="UP000253094"/>
    </source>
</evidence>
<dbReference type="GO" id="GO:0006571">
    <property type="term" value="P:tyrosine biosynthetic process"/>
    <property type="evidence" value="ECO:0007669"/>
    <property type="project" value="InterPro"/>
</dbReference>
<keyword evidence="2" id="KW-0560">Oxidoreductase</keyword>
<protein>
    <submittedName>
        <fullName evidence="4">Prephenate dehydrogenase/arogenate dehydrogenase family protein</fullName>
    </submittedName>
</protein>
<evidence type="ECO:0000259" key="3">
    <source>
        <dbReference type="PROSITE" id="PS51176"/>
    </source>
</evidence>
<reference evidence="4 5" key="1">
    <citation type="submission" date="2018-06" db="EMBL/GenBank/DDBJ databases">
        <title>Sphaerisporangium craniellae sp. nov., isolated from a marine sponge in the South China Sea.</title>
        <authorList>
            <person name="Li L."/>
        </authorList>
    </citation>
    <scope>NUCLEOTIDE SEQUENCE [LARGE SCALE GENOMIC DNA]</scope>
    <source>
        <strain evidence="4 5">CCTCC AA 208026</strain>
    </source>
</reference>
<dbReference type="SUPFAM" id="SSF51735">
    <property type="entry name" value="NAD(P)-binding Rossmann-fold domains"/>
    <property type="match status" value="1"/>
</dbReference>
<gene>
    <name evidence="4" type="ORF">DQ384_10715</name>
</gene>
<dbReference type="AlphaFoldDB" id="A0A367FLC9"/>
<dbReference type="PANTHER" id="PTHR21363:SF0">
    <property type="entry name" value="PREPHENATE DEHYDROGENASE [NADP(+)]"/>
    <property type="match status" value="1"/>
</dbReference>
<sequence>MRRTMAVRTAPGTEEGPITMAMAILTSTTNRTTRSAPAIRHVTVIGCGLIGTSVALALRADGARVTLADQDPRSLVEAVRMEAGVELDADEPPADVVVIATPPSTVAEVLRDAQGRGLGAVYTDVASTKARILSSAELAGCDLRTYVPGHPMAGREISGPGAAVADLFAGRKWALCPGPATALYAVRTVMELVTACGAQVALLSPYTHDRAAAAVSHAPLVLSAALAARFAYAGAGPDALSLVGRGLYDVTRVAGSPPEQWIDILDHNAGAVADMLEEVVDDLTAVAAALREPDGSTSWGVVADLLIRGNLGRELIVDAYGTDGKEHQLLQERVPTGSMETA</sequence>
<dbReference type="Pfam" id="PF20463">
    <property type="entry name" value="PDH_C"/>
    <property type="match status" value="1"/>
</dbReference>
<dbReference type="InterPro" id="IPR003099">
    <property type="entry name" value="Prephen_DH"/>
</dbReference>
<keyword evidence="5" id="KW-1185">Reference proteome</keyword>
<dbReference type="GO" id="GO:0070403">
    <property type="term" value="F:NAD+ binding"/>
    <property type="evidence" value="ECO:0007669"/>
    <property type="project" value="InterPro"/>
</dbReference>